<proteinExistence type="predicted"/>
<gene>
    <name evidence="1" type="ORF">G7Y82_20445</name>
</gene>
<dbReference type="RefSeq" id="WP_168149993.1">
    <property type="nucleotide sequence ID" value="NZ_JAAVXB010000018.1"/>
</dbReference>
<name>A0A970B872_9GAMM</name>
<reference evidence="1" key="1">
    <citation type="submission" date="2020-03" db="EMBL/GenBank/DDBJ databases">
        <title>Solimonas marina sp. nov., isolated from deep seawater of the Pacific Ocean.</title>
        <authorList>
            <person name="Liu X."/>
            <person name="Lai Q."/>
            <person name="Sun F."/>
            <person name="Gai Y."/>
            <person name="Li G."/>
            <person name="Shao Z."/>
        </authorList>
    </citation>
    <scope>NUCLEOTIDE SEQUENCE</scope>
    <source>
        <strain evidence="1">C16B3</strain>
    </source>
</reference>
<evidence type="ECO:0000313" key="2">
    <source>
        <dbReference type="Proteomes" id="UP000653472"/>
    </source>
</evidence>
<sequence length="88" mass="10222">MIAFDEEVEAARRLLEQRHERVGDFCFYVKEHPRVQCADGRCLSTYDVEVTTKRRGVRVAAYVGGQTPSWLDQFEADLRSRRFVPEGD</sequence>
<dbReference type="EMBL" id="JAAVXB010000018">
    <property type="protein sequence ID" value="NKF24683.1"/>
    <property type="molecule type" value="Genomic_DNA"/>
</dbReference>
<keyword evidence="2" id="KW-1185">Reference proteome</keyword>
<dbReference type="Proteomes" id="UP000653472">
    <property type="component" value="Unassembled WGS sequence"/>
</dbReference>
<evidence type="ECO:0000313" key="1">
    <source>
        <dbReference type="EMBL" id="NKF24683.1"/>
    </source>
</evidence>
<protein>
    <submittedName>
        <fullName evidence="1">Uncharacterized protein</fullName>
    </submittedName>
</protein>
<accession>A0A970B872</accession>
<comment type="caution">
    <text evidence="1">The sequence shown here is derived from an EMBL/GenBank/DDBJ whole genome shotgun (WGS) entry which is preliminary data.</text>
</comment>
<organism evidence="1 2">
    <name type="scientific">Solimonas marina</name>
    <dbReference type="NCBI Taxonomy" id="2714601"/>
    <lineage>
        <taxon>Bacteria</taxon>
        <taxon>Pseudomonadati</taxon>
        <taxon>Pseudomonadota</taxon>
        <taxon>Gammaproteobacteria</taxon>
        <taxon>Nevskiales</taxon>
        <taxon>Nevskiaceae</taxon>
        <taxon>Solimonas</taxon>
    </lineage>
</organism>
<dbReference type="AlphaFoldDB" id="A0A970B872"/>